<keyword evidence="4" id="KW-1185">Reference proteome</keyword>
<name>A0A4Y2KRA9_ARAVE</name>
<gene>
    <name evidence="3" type="ORF">AVEN_31108_1</name>
</gene>
<organism evidence="3 4">
    <name type="scientific">Araneus ventricosus</name>
    <name type="common">Orbweaver spider</name>
    <name type="synonym">Epeira ventricosa</name>
    <dbReference type="NCBI Taxonomy" id="182803"/>
    <lineage>
        <taxon>Eukaryota</taxon>
        <taxon>Metazoa</taxon>
        <taxon>Ecdysozoa</taxon>
        <taxon>Arthropoda</taxon>
        <taxon>Chelicerata</taxon>
        <taxon>Arachnida</taxon>
        <taxon>Araneae</taxon>
        <taxon>Araneomorphae</taxon>
        <taxon>Entelegynae</taxon>
        <taxon>Araneoidea</taxon>
        <taxon>Araneidae</taxon>
        <taxon>Araneus</taxon>
    </lineage>
</organism>
<dbReference type="EMBL" id="BGPR01004906">
    <property type="protein sequence ID" value="GBN04689.1"/>
    <property type="molecule type" value="Genomic_DNA"/>
</dbReference>
<feature type="signal peptide" evidence="2">
    <location>
        <begin position="1"/>
        <end position="23"/>
    </location>
</feature>
<dbReference type="Proteomes" id="UP000499080">
    <property type="component" value="Unassembled WGS sequence"/>
</dbReference>
<reference evidence="3 4" key="1">
    <citation type="journal article" date="2019" name="Sci. Rep.">
        <title>Orb-weaving spider Araneus ventricosus genome elucidates the spidroin gene catalogue.</title>
        <authorList>
            <person name="Kono N."/>
            <person name="Nakamura H."/>
            <person name="Ohtoshi R."/>
            <person name="Moran D.A.P."/>
            <person name="Shinohara A."/>
            <person name="Yoshida Y."/>
            <person name="Fujiwara M."/>
            <person name="Mori M."/>
            <person name="Tomita M."/>
            <person name="Arakawa K."/>
        </authorList>
    </citation>
    <scope>NUCLEOTIDE SEQUENCE [LARGE SCALE GENOMIC DNA]</scope>
</reference>
<accession>A0A4Y2KRA9</accession>
<comment type="caution">
    <text evidence="3">The sequence shown here is derived from an EMBL/GenBank/DDBJ whole genome shotgun (WGS) entry which is preliminary data.</text>
</comment>
<evidence type="ECO:0000313" key="3">
    <source>
        <dbReference type="EMBL" id="GBN04689.1"/>
    </source>
</evidence>
<sequence>MYQNPLLSLAITFFFSILQPTPSSFSPEPQLKQPVHPSTPTWTPQLLIGPQKKTPQPSYTGPARLLPDQLQRAARKDLASLLFNMNRTLRIYALQPN</sequence>
<dbReference type="AlphaFoldDB" id="A0A4Y2KRA9"/>
<protein>
    <submittedName>
        <fullName evidence="3">Uncharacterized protein</fullName>
    </submittedName>
</protein>
<feature type="chain" id="PRO_5021410485" evidence="2">
    <location>
        <begin position="24"/>
        <end position="97"/>
    </location>
</feature>
<proteinExistence type="predicted"/>
<feature type="region of interest" description="Disordered" evidence="1">
    <location>
        <begin position="25"/>
        <end position="64"/>
    </location>
</feature>
<keyword evidence="2" id="KW-0732">Signal</keyword>
<evidence type="ECO:0000313" key="4">
    <source>
        <dbReference type="Proteomes" id="UP000499080"/>
    </source>
</evidence>
<evidence type="ECO:0000256" key="2">
    <source>
        <dbReference type="SAM" id="SignalP"/>
    </source>
</evidence>
<evidence type="ECO:0000256" key="1">
    <source>
        <dbReference type="SAM" id="MobiDB-lite"/>
    </source>
</evidence>